<dbReference type="GO" id="GO:0000976">
    <property type="term" value="F:transcription cis-regulatory region binding"/>
    <property type="evidence" value="ECO:0007669"/>
    <property type="project" value="TreeGrafter"/>
</dbReference>
<dbReference type="SUPFAM" id="SSF53822">
    <property type="entry name" value="Periplasmic binding protein-like I"/>
    <property type="match status" value="1"/>
</dbReference>
<evidence type="ECO:0000256" key="2">
    <source>
        <dbReference type="ARBA" id="ARBA00023125"/>
    </source>
</evidence>
<dbReference type="CDD" id="cd01392">
    <property type="entry name" value="HTH_LacI"/>
    <property type="match status" value="1"/>
</dbReference>
<dbReference type="InterPro" id="IPR046335">
    <property type="entry name" value="LacI/GalR-like_sensor"/>
</dbReference>
<dbReference type="PROSITE" id="PS50932">
    <property type="entry name" value="HTH_LACI_2"/>
    <property type="match status" value="1"/>
</dbReference>
<dbReference type="CDD" id="cd06267">
    <property type="entry name" value="PBP1_LacI_sugar_binding-like"/>
    <property type="match status" value="1"/>
</dbReference>
<keyword evidence="3" id="KW-0804">Transcription</keyword>
<dbReference type="PROSITE" id="PS00356">
    <property type="entry name" value="HTH_LACI_1"/>
    <property type="match status" value="1"/>
</dbReference>
<dbReference type="SUPFAM" id="SSF47413">
    <property type="entry name" value="lambda repressor-like DNA-binding domains"/>
    <property type="match status" value="1"/>
</dbReference>
<organism evidence="5 6">
    <name type="scientific">Cellulomonas persica</name>
    <dbReference type="NCBI Taxonomy" id="76861"/>
    <lineage>
        <taxon>Bacteria</taxon>
        <taxon>Bacillati</taxon>
        <taxon>Actinomycetota</taxon>
        <taxon>Actinomycetes</taxon>
        <taxon>Micrococcales</taxon>
        <taxon>Cellulomonadaceae</taxon>
        <taxon>Cellulomonas</taxon>
    </lineage>
</organism>
<comment type="caution">
    <text evidence="5">The sequence shown here is derived from an EMBL/GenBank/DDBJ whole genome shotgun (WGS) entry which is preliminary data.</text>
</comment>
<keyword evidence="2" id="KW-0238">DNA-binding</keyword>
<dbReference type="Proteomes" id="UP000321386">
    <property type="component" value="Unassembled WGS sequence"/>
</dbReference>
<dbReference type="InterPro" id="IPR028082">
    <property type="entry name" value="Peripla_BP_I"/>
</dbReference>
<evidence type="ECO:0000313" key="5">
    <source>
        <dbReference type="EMBL" id="GEK19446.1"/>
    </source>
</evidence>
<evidence type="ECO:0000313" key="6">
    <source>
        <dbReference type="Proteomes" id="UP000321386"/>
    </source>
</evidence>
<dbReference type="Gene3D" id="1.10.260.40">
    <property type="entry name" value="lambda repressor-like DNA-binding domains"/>
    <property type="match status" value="1"/>
</dbReference>
<dbReference type="PANTHER" id="PTHR30146">
    <property type="entry name" value="LACI-RELATED TRANSCRIPTIONAL REPRESSOR"/>
    <property type="match status" value="1"/>
</dbReference>
<dbReference type="EMBL" id="BJUA01000031">
    <property type="protein sequence ID" value="GEK19446.1"/>
    <property type="molecule type" value="Genomic_DNA"/>
</dbReference>
<dbReference type="Pfam" id="PF13377">
    <property type="entry name" value="Peripla_BP_3"/>
    <property type="match status" value="1"/>
</dbReference>
<reference evidence="5 6" key="1">
    <citation type="submission" date="2019-07" db="EMBL/GenBank/DDBJ databases">
        <title>Whole genome shotgun sequence of Cellulomonas persica NBRC 101101.</title>
        <authorList>
            <person name="Hosoyama A."/>
            <person name="Uohara A."/>
            <person name="Ohji S."/>
            <person name="Ichikawa N."/>
        </authorList>
    </citation>
    <scope>NUCLEOTIDE SEQUENCE [LARGE SCALE GENOMIC DNA]</scope>
    <source>
        <strain evidence="5 6">NBRC 101101</strain>
    </source>
</reference>
<evidence type="ECO:0000256" key="1">
    <source>
        <dbReference type="ARBA" id="ARBA00023015"/>
    </source>
</evidence>
<dbReference type="PANTHER" id="PTHR30146:SF109">
    <property type="entry name" value="HTH-TYPE TRANSCRIPTIONAL REGULATOR GALS"/>
    <property type="match status" value="1"/>
</dbReference>
<gene>
    <name evidence="5" type="ORF">CPE01_31790</name>
</gene>
<dbReference type="Pfam" id="PF00356">
    <property type="entry name" value="LacI"/>
    <property type="match status" value="1"/>
</dbReference>
<dbReference type="SMART" id="SM00354">
    <property type="entry name" value="HTH_LACI"/>
    <property type="match status" value="1"/>
</dbReference>
<dbReference type="InterPro" id="IPR000843">
    <property type="entry name" value="HTH_LacI"/>
</dbReference>
<keyword evidence="6" id="KW-1185">Reference proteome</keyword>
<keyword evidence="1" id="KW-0805">Transcription regulation</keyword>
<name>A0A510UY60_9CELL</name>
<dbReference type="InterPro" id="IPR010982">
    <property type="entry name" value="Lambda_DNA-bd_dom_sf"/>
</dbReference>
<protein>
    <submittedName>
        <fullName evidence="5">LacI family transcriptional regulator</fullName>
    </submittedName>
</protein>
<feature type="domain" description="HTH lacI-type" evidence="4">
    <location>
        <begin position="4"/>
        <end position="58"/>
    </location>
</feature>
<accession>A0A510UY60</accession>
<evidence type="ECO:0000259" key="4">
    <source>
        <dbReference type="PROSITE" id="PS50932"/>
    </source>
</evidence>
<dbReference type="RefSeq" id="WP_246784004.1">
    <property type="nucleotide sequence ID" value="NZ_BJUA01000031.1"/>
</dbReference>
<dbReference type="Gene3D" id="3.40.50.2300">
    <property type="match status" value="2"/>
</dbReference>
<sequence length="345" mass="37401">MVVPTMADVARRAGVSAKTVSNVLSGYPYIRESTRERVLAAVDELGYEINVTARILRSGRSGLIGLAVPELGQPYFGELADEVLAAARRRDVQVLIEPTGFTREGELAALREPRRRLVDGLVFSPAALDQSDVHLLENLDYPLVLLGEQVFSTHVDHVTMHNVEGARAATELLLDVGCRRIAAIGMLHARTAGSATLRFQGYREALEDRGLAVDDRLLGWADDGWHRANGARAMAAVLDTGVEVDGVVAFNDALALGAMHELGVRGLSIPRDVAVVGFDDVEDARYSVPSLTTIDPGRREIAQVALDLLLRRLDEVGSPGGSVRPPVLHVADMRLVERESTPRRV</sequence>
<dbReference type="GO" id="GO:0003700">
    <property type="term" value="F:DNA-binding transcription factor activity"/>
    <property type="evidence" value="ECO:0007669"/>
    <property type="project" value="TreeGrafter"/>
</dbReference>
<proteinExistence type="predicted"/>
<dbReference type="AlphaFoldDB" id="A0A510UY60"/>
<evidence type="ECO:0000256" key="3">
    <source>
        <dbReference type="ARBA" id="ARBA00023163"/>
    </source>
</evidence>